<reference evidence="5" key="1">
    <citation type="submission" date="2024-03" db="EMBL/GenBank/DDBJ databases">
        <authorList>
            <person name="Plomp N."/>
            <person name="Harmsen H.J."/>
        </authorList>
    </citation>
    <scope>NUCLEOTIDE SEQUENCE</scope>
    <source>
        <strain evidence="5">HTF-128</strain>
    </source>
</reference>
<evidence type="ECO:0000313" key="6">
    <source>
        <dbReference type="Proteomes" id="UP001373196"/>
    </source>
</evidence>
<organism evidence="5 6">
    <name type="scientific">Faecalibacterium wellingii</name>
    <dbReference type="NCBI Taxonomy" id="2929491"/>
    <lineage>
        <taxon>Bacteria</taxon>
        <taxon>Bacillati</taxon>
        <taxon>Bacillota</taxon>
        <taxon>Clostridia</taxon>
        <taxon>Eubacteriales</taxon>
        <taxon>Oscillospiraceae</taxon>
        <taxon>Faecalibacterium</taxon>
    </lineage>
</organism>
<dbReference type="Proteomes" id="UP001373196">
    <property type="component" value="Unassembled WGS sequence"/>
</dbReference>
<dbReference type="RefSeq" id="WP_339395142.1">
    <property type="nucleotide sequence ID" value="NZ_JBBFGL010000004.1"/>
</dbReference>
<feature type="chain" id="PRO_5044346906" evidence="3">
    <location>
        <begin position="29"/>
        <end position="509"/>
    </location>
</feature>
<name>A0AB35Y2W1_9FIRM</name>
<feature type="domain" description="BIG2" evidence="4">
    <location>
        <begin position="234"/>
        <end position="310"/>
    </location>
</feature>
<feature type="domain" description="BIG2" evidence="4">
    <location>
        <begin position="133"/>
        <end position="211"/>
    </location>
</feature>
<keyword evidence="3" id="KW-0732">Signal</keyword>
<dbReference type="AlphaFoldDB" id="A0AB35Y2W1"/>
<feature type="compositionally biased region" description="Low complexity" evidence="1">
    <location>
        <begin position="314"/>
        <end position="327"/>
    </location>
</feature>
<evidence type="ECO:0000256" key="3">
    <source>
        <dbReference type="SAM" id="SignalP"/>
    </source>
</evidence>
<keyword evidence="2" id="KW-1133">Transmembrane helix</keyword>
<feature type="region of interest" description="Disordered" evidence="1">
    <location>
        <begin position="314"/>
        <end position="335"/>
    </location>
</feature>
<evidence type="ECO:0000259" key="4">
    <source>
        <dbReference type="SMART" id="SM00635"/>
    </source>
</evidence>
<evidence type="ECO:0000313" key="5">
    <source>
        <dbReference type="EMBL" id="MEJ5195589.1"/>
    </source>
</evidence>
<sequence length="509" mass="52748">MKSTAKKLAVCAAAFCLLACGTAVSAAAASPVSGLALSGITMPWDQNVPAESIEAGSYTANMLLGSSQQLSPVVRPRNSTDSVVYISDDTSILTVSNTGVVQAVGVGTTRITAAAGNQICAYTIVVSMDSSMIVTEMDLSLSSNTIYVGNSVSAQLQVRPTSASNYATVTLTSSNEKVATVNNFGRVTGVAPGTATITATCGSVTATTNVTVMSIPNSGTGTGTGTASTGSSNSGQVITVNPSYVVLKPGATRTLTASVKPSSASQKFTFKSANSNIATVSPSGVITAVGTGATSITVSNGTASAMVTVIVNRSAASSEESSDSSTTKPEDDTPIEIDPVVQAIQDSTDNEIVFTQAEVPTVTGDILNALRTTGKTLCVVGDGYTMQIAGSNVKSTTSELDTMLVLTESTEGIEFELDKGKALPCSVRIDLDVSTYTRLYLYNPTSGKWQYLNSYTDGIITADTAGHYLLTNQNLKFANINWTFFIAGGVTIIIIGIAYIVLKKRYWFW</sequence>
<feature type="signal peptide" evidence="3">
    <location>
        <begin position="1"/>
        <end position="28"/>
    </location>
</feature>
<evidence type="ECO:0000256" key="2">
    <source>
        <dbReference type="SAM" id="Phobius"/>
    </source>
</evidence>
<dbReference type="Pfam" id="PF02368">
    <property type="entry name" value="Big_2"/>
    <property type="match status" value="3"/>
</dbReference>
<dbReference type="InterPro" id="IPR008964">
    <property type="entry name" value="Invasin/intimin_cell_adhesion"/>
</dbReference>
<evidence type="ECO:0000256" key="1">
    <source>
        <dbReference type="SAM" id="MobiDB-lite"/>
    </source>
</evidence>
<dbReference type="SUPFAM" id="SSF49373">
    <property type="entry name" value="Invasin/intimin cell-adhesion fragments"/>
    <property type="match status" value="3"/>
</dbReference>
<dbReference type="Gene3D" id="2.60.40.1080">
    <property type="match status" value="3"/>
</dbReference>
<proteinExistence type="predicted"/>
<feature type="domain" description="BIG2" evidence="4">
    <location>
        <begin position="49"/>
        <end position="121"/>
    </location>
</feature>
<accession>A0AB35Y2W1</accession>
<feature type="transmembrane region" description="Helical" evidence="2">
    <location>
        <begin position="482"/>
        <end position="502"/>
    </location>
</feature>
<gene>
    <name evidence="5" type="ORF">WF834_05255</name>
</gene>
<comment type="caution">
    <text evidence="5">The sequence shown here is derived from an EMBL/GenBank/DDBJ whole genome shotgun (WGS) entry which is preliminary data.</text>
</comment>
<dbReference type="SMART" id="SM00635">
    <property type="entry name" value="BID_2"/>
    <property type="match status" value="3"/>
</dbReference>
<dbReference type="EMBL" id="JBBFGL010000004">
    <property type="protein sequence ID" value="MEJ5195589.1"/>
    <property type="molecule type" value="Genomic_DNA"/>
</dbReference>
<keyword evidence="2" id="KW-0812">Transmembrane</keyword>
<protein>
    <submittedName>
        <fullName evidence="5">Ig-like domain-containing protein</fullName>
    </submittedName>
</protein>
<dbReference type="InterPro" id="IPR003343">
    <property type="entry name" value="Big_2"/>
</dbReference>
<keyword evidence="2" id="KW-0472">Membrane</keyword>